<keyword evidence="6" id="KW-1185">Reference proteome</keyword>
<evidence type="ECO:0000256" key="1">
    <source>
        <dbReference type="ARBA" id="ARBA00023015"/>
    </source>
</evidence>
<keyword evidence="3" id="KW-0804">Transcription</keyword>
<dbReference type="InterPro" id="IPR036388">
    <property type="entry name" value="WH-like_DNA-bd_sf"/>
</dbReference>
<keyword evidence="1" id="KW-0805">Transcription regulation</keyword>
<dbReference type="InterPro" id="IPR000835">
    <property type="entry name" value="HTH_MarR-typ"/>
</dbReference>
<evidence type="ECO:0000256" key="2">
    <source>
        <dbReference type="ARBA" id="ARBA00023125"/>
    </source>
</evidence>
<evidence type="ECO:0000259" key="4">
    <source>
        <dbReference type="PROSITE" id="PS50995"/>
    </source>
</evidence>
<dbReference type="Gene3D" id="1.10.10.10">
    <property type="entry name" value="Winged helix-like DNA-binding domain superfamily/Winged helix DNA-binding domain"/>
    <property type="match status" value="1"/>
</dbReference>
<keyword evidence="2" id="KW-0238">DNA-binding</keyword>
<dbReference type="SUPFAM" id="SSF46785">
    <property type="entry name" value="Winged helix' DNA-binding domain"/>
    <property type="match status" value="1"/>
</dbReference>
<comment type="caution">
    <text evidence="5">The sequence shown here is derived from an EMBL/GenBank/DDBJ whole genome shotgun (WGS) entry which is preliminary data.</text>
</comment>
<sequence length="147" mass="17307">MKCDNKSIGRWVSMLYRYQQCYIGKQLKEYNIGGGQYSFLLALFKKDGISQEEISKILYMDKGTTARAIAKLEKEGYVVRKQDEEDKRAYKIYLTEKALEFKPKLFKILRRWTDIISTDFDVEEKEVVMNLLEKMAENAALHIKETN</sequence>
<proteinExistence type="predicted"/>
<accession>A0ABT4CLP9</accession>
<evidence type="ECO:0000313" key="6">
    <source>
        <dbReference type="Proteomes" id="UP001079657"/>
    </source>
</evidence>
<evidence type="ECO:0000313" key="5">
    <source>
        <dbReference type="EMBL" id="MCY6369975.1"/>
    </source>
</evidence>
<organism evidence="5 6">
    <name type="scientific">Clostridium ganghwense</name>
    <dbReference type="NCBI Taxonomy" id="312089"/>
    <lineage>
        <taxon>Bacteria</taxon>
        <taxon>Bacillati</taxon>
        <taxon>Bacillota</taxon>
        <taxon>Clostridia</taxon>
        <taxon>Eubacteriales</taxon>
        <taxon>Clostridiaceae</taxon>
        <taxon>Clostridium</taxon>
    </lineage>
</organism>
<dbReference type="RefSeq" id="WP_268048447.1">
    <property type="nucleotide sequence ID" value="NZ_JAPQES010000001.1"/>
</dbReference>
<evidence type="ECO:0000256" key="3">
    <source>
        <dbReference type="ARBA" id="ARBA00023163"/>
    </source>
</evidence>
<feature type="domain" description="HTH marR-type" evidence="4">
    <location>
        <begin position="1"/>
        <end position="137"/>
    </location>
</feature>
<reference evidence="5" key="1">
    <citation type="submission" date="2022-12" db="EMBL/GenBank/DDBJ databases">
        <authorList>
            <person name="Wang J."/>
        </authorList>
    </citation>
    <scope>NUCLEOTIDE SEQUENCE</scope>
    <source>
        <strain evidence="5">HY-42-06</strain>
    </source>
</reference>
<name>A0ABT4CLP9_9CLOT</name>
<dbReference type="Proteomes" id="UP001079657">
    <property type="component" value="Unassembled WGS sequence"/>
</dbReference>
<dbReference type="Pfam" id="PF01047">
    <property type="entry name" value="MarR"/>
    <property type="match status" value="1"/>
</dbReference>
<dbReference type="PRINTS" id="PR00598">
    <property type="entry name" value="HTHMARR"/>
</dbReference>
<dbReference type="PROSITE" id="PS01117">
    <property type="entry name" value="HTH_MARR_1"/>
    <property type="match status" value="1"/>
</dbReference>
<dbReference type="PANTHER" id="PTHR42756">
    <property type="entry name" value="TRANSCRIPTIONAL REGULATOR, MARR"/>
    <property type="match status" value="1"/>
</dbReference>
<dbReference type="EMBL" id="JAPQES010000001">
    <property type="protein sequence ID" value="MCY6369975.1"/>
    <property type="molecule type" value="Genomic_DNA"/>
</dbReference>
<gene>
    <name evidence="5" type="ORF">OXH55_04970</name>
</gene>
<dbReference type="PANTHER" id="PTHR42756:SF2">
    <property type="entry name" value="MARR FAMILY REGULATORY PROTEIN"/>
    <property type="match status" value="1"/>
</dbReference>
<dbReference type="InterPro" id="IPR023187">
    <property type="entry name" value="Tscrpt_reg_MarR-type_CS"/>
</dbReference>
<protein>
    <submittedName>
        <fullName evidence="5">MarR family transcriptional regulator</fullName>
    </submittedName>
</protein>
<dbReference type="SMART" id="SM00347">
    <property type="entry name" value="HTH_MARR"/>
    <property type="match status" value="1"/>
</dbReference>
<dbReference type="CDD" id="cd00090">
    <property type="entry name" value="HTH_ARSR"/>
    <property type="match status" value="1"/>
</dbReference>
<dbReference type="PROSITE" id="PS50995">
    <property type="entry name" value="HTH_MARR_2"/>
    <property type="match status" value="1"/>
</dbReference>
<dbReference type="InterPro" id="IPR011991">
    <property type="entry name" value="ArsR-like_HTH"/>
</dbReference>
<dbReference type="InterPro" id="IPR036390">
    <property type="entry name" value="WH_DNA-bd_sf"/>
</dbReference>